<dbReference type="InterPro" id="IPR022698">
    <property type="entry name" value="OrsD"/>
</dbReference>
<evidence type="ECO:0000313" key="2">
    <source>
        <dbReference type="EMBL" id="KAK4652442.1"/>
    </source>
</evidence>
<keyword evidence="3" id="KW-1185">Reference proteome</keyword>
<dbReference type="Pfam" id="PF12013">
    <property type="entry name" value="OrsD"/>
    <property type="match status" value="1"/>
</dbReference>
<feature type="compositionally biased region" description="Basic and acidic residues" evidence="1">
    <location>
        <begin position="471"/>
        <end position="491"/>
    </location>
</feature>
<feature type="region of interest" description="Disordered" evidence="1">
    <location>
        <begin position="434"/>
        <end position="491"/>
    </location>
</feature>
<feature type="region of interest" description="Disordered" evidence="1">
    <location>
        <begin position="357"/>
        <end position="403"/>
    </location>
</feature>
<proteinExistence type="predicted"/>
<dbReference type="EMBL" id="JAFFHA010000008">
    <property type="protein sequence ID" value="KAK4652442.1"/>
    <property type="molecule type" value="Genomic_DNA"/>
</dbReference>
<evidence type="ECO:0008006" key="4">
    <source>
        <dbReference type="Google" id="ProtNLM"/>
    </source>
</evidence>
<reference evidence="2 3" key="1">
    <citation type="journal article" date="2023" name="bioRxiv">
        <title>High-quality genome assemblies of four members of thePodospora anserinaspecies complex.</title>
        <authorList>
            <person name="Ament-Velasquez S.L."/>
            <person name="Vogan A.A."/>
            <person name="Wallerman O."/>
            <person name="Hartmann F."/>
            <person name="Gautier V."/>
            <person name="Silar P."/>
            <person name="Giraud T."/>
            <person name="Johannesson H."/>
        </authorList>
    </citation>
    <scope>NUCLEOTIDE SEQUENCE [LARGE SCALE GENOMIC DNA]</scope>
    <source>
        <strain evidence="2 3">CBS 415.72m</strain>
    </source>
</reference>
<accession>A0ABR0G9P2</accession>
<evidence type="ECO:0000313" key="3">
    <source>
        <dbReference type="Proteomes" id="UP001323405"/>
    </source>
</evidence>
<dbReference type="GeneID" id="87904031"/>
<feature type="region of interest" description="Disordered" evidence="1">
    <location>
        <begin position="889"/>
        <end position="963"/>
    </location>
</feature>
<feature type="compositionally biased region" description="Polar residues" evidence="1">
    <location>
        <begin position="577"/>
        <end position="587"/>
    </location>
</feature>
<feature type="region of interest" description="Disordered" evidence="1">
    <location>
        <begin position="238"/>
        <end position="275"/>
    </location>
</feature>
<gene>
    <name evidence="2" type="ORF">QC762_0103130</name>
</gene>
<feature type="compositionally biased region" description="Basic residues" evidence="1">
    <location>
        <begin position="949"/>
        <end position="963"/>
    </location>
</feature>
<protein>
    <recommendedName>
        <fullName evidence="4">C2H2-type domain-containing protein</fullName>
    </recommendedName>
</protein>
<feature type="region of interest" description="Disordered" evidence="1">
    <location>
        <begin position="567"/>
        <end position="587"/>
    </location>
</feature>
<dbReference type="Proteomes" id="UP001323405">
    <property type="component" value="Unassembled WGS sequence"/>
</dbReference>
<sequence length="963" mass="107175">MHPFDNVFVPLPRYRIAICSSCHNAVFPSSIKTHVNTHHFYLPVRHRQQIIQRAVELERRGIVGSDVSGIQFPSPGDPAVPGLPVWPDGKKCIVPEPDGHPCGHIRRTYRGIQAHCRDAHGWTNVRARGRPSAGVSPGGEGDVWVDSIHCQQFGKTGTLQRLFEVTPAQASTSTMEGSVHQSHPDSAKQIVAQFNELANTVKDNDQKAAAVIGEQSRFSANMWVRRTGWPRHLQGFDREWLAGTAQPRDPEKREERNRRNTEDKGKDKGKDEGAATEKALARVLLAVERVIWRAQRASRVEIVGSTAINYISRREAGGDSNEKPFHAEQKGQTMERYTESWKAVVAYVWRTSHLKPADAAEAAKTTGSRGDGETDAESEDEWDDDSKNGWNTQARHREGSTQNQRPAYHFTAYQAKVWKQLQEVAYACVVAENPAEDPDPYNSQDTNGDRCWEDPVSSPGISDEETGEELSEQRGPRRSPDICSHDRPQGQDMRALERDVLEFFIALLDHNIGDNEYQNALYSGLAVLGIQVGHGWRSALVYTPRLSAIVTVARMLVLYKAKQERDDEVEQRRAGGETQQEAQQNARSHFDRVREMVQRFMTIVAFDGQPSPMDSILRLRAYGKAIRANTNADGVVDWHGDELLYGHVQFSMASLRMMVHGLLHSTRAQLRQEVLLLETDSEGETAEGETAGGMPQIQWDRLVDNAAETRAGWSFVDDRRNHDAWNGVDGKMWLAGRVAAEERLRDQFIEAGSETSGGTGMRWKMDRVRQYAESMKSFRSKLLVLMHMSGGQPARGTELVTVQYKNGVDGDIRGVVYRRRIGRVCHHVQQDHGDECKGQGDPPVFATGGGGVGRILCMVGGPILADGGCGRQPWQGGLGQSVHMGAAERGGVGISGRGGRRTGAGARPRGRPEAKAERVWFVTIRKRSEETSGSRAVRGRGSYGDHNRRGGRSGRRRGRYRRV</sequence>
<feature type="compositionally biased region" description="Acidic residues" evidence="1">
    <location>
        <begin position="373"/>
        <end position="384"/>
    </location>
</feature>
<dbReference type="RefSeq" id="XP_062741417.1">
    <property type="nucleotide sequence ID" value="XM_062884223.1"/>
</dbReference>
<feature type="compositionally biased region" description="Basic and acidic residues" evidence="1">
    <location>
        <begin position="248"/>
        <end position="275"/>
    </location>
</feature>
<organism evidence="2 3">
    <name type="scientific">Podospora pseudocomata</name>
    <dbReference type="NCBI Taxonomy" id="2093779"/>
    <lineage>
        <taxon>Eukaryota</taxon>
        <taxon>Fungi</taxon>
        <taxon>Dikarya</taxon>
        <taxon>Ascomycota</taxon>
        <taxon>Pezizomycotina</taxon>
        <taxon>Sordariomycetes</taxon>
        <taxon>Sordariomycetidae</taxon>
        <taxon>Sordariales</taxon>
        <taxon>Podosporaceae</taxon>
        <taxon>Podospora</taxon>
    </lineage>
</organism>
<name>A0ABR0G9P2_9PEZI</name>
<comment type="caution">
    <text evidence="2">The sequence shown here is derived from an EMBL/GenBank/DDBJ whole genome shotgun (WGS) entry which is preliminary data.</text>
</comment>
<evidence type="ECO:0000256" key="1">
    <source>
        <dbReference type="SAM" id="MobiDB-lite"/>
    </source>
</evidence>